<evidence type="ECO:0000313" key="3">
    <source>
        <dbReference type="EMBL" id="CAH1277971.1"/>
    </source>
</evidence>
<feature type="chain" id="PRO_5040315672" evidence="2">
    <location>
        <begin position="22"/>
        <end position="1613"/>
    </location>
</feature>
<feature type="signal peptide" evidence="2">
    <location>
        <begin position="1"/>
        <end position="21"/>
    </location>
</feature>
<feature type="compositionally biased region" description="Polar residues" evidence="1">
    <location>
        <begin position="1245"/>
        <end position="1258"/>
    </location>
</feature>
<proteinExistence type="predicted"/>
<evidence type="ECO:0000313" key="4">
    <source>
        <dbReference type="Proteomes" id="UP001153709"/>
    </source>
</evidence>
<feature type="compositionally biased region" description="Polar residues" evidence="1">
    <location>
        <begin position="608"/>
        <end position="637"/>
    </location>
</feature>
<feature type="region of interest" description="Disordered" evidence="1">
    <location>
        <begin position="1150"/>
        <end position="1293"/>
    </location>
</feature>
<evidence type="ECO:0000256" key="2">
    <source>
        <dbReference type="SAM" id="SignalP"/>
    </source>
</evidence>
<feature type="compositionally biased region" description="Gly residues" evidence="1">
    <location>
        <begin position="874"/>
        <end position="884"/>
    </location>
</feature>
<protein>
    <submittedName>
        <fullName evidence="3">Uncharacterized protein</fullName>
    </submittedName>
</protein>
<feature type="compositionally biased region" description="Gly residues" evidence="1">
    <location>
        <begin position="789"/>
        <end position="799"/>
    </location>
</feature>
<feature type="compositionally biased region" description="Gly residues" evidence="1">
    <location>
        <begin position="1040"/>
        <end position="1050"/>
    </location>
</feature>
<feature type="compositionally biased region" description="Gly residues" evidence="1">
    <location>
        <begin position="372"/>
        <end position="396"/>
    </location>
</feature>
<feature type="compositionally biased region" description="Basic and acidic residues" evidence="1">
    <location>
        <begin position="174"/>
        <end position="183"/>
    </location>
</feature>
<keyword evidence="2" id="KW-0732">Signal</keyword>
<feature type="compositionally biased region" description="Gly residues" evidence="1">
    <location>
        <begin position="753"/>
        <end position="783"/>
    </location>
</feature>
<feature type="region of interest" description="Disordered" evidence="1">
    <location>
        <begin position="170"/>
        <end position="205"/>
    </location>
</feature>
<feature type="region of interest" description="Disordered" evidence="1">
    <location>
        <begin position="228"/>
        <end position="829"/>
    </location>
</feature>
<feature type="compositionally biased region" description="Low complexity" evidence="1">
    <location>
        <begin position="1051"/>
        <end position="1064"/>
    </location>
</feature>
<feature type="compositionally biased region" description="Polar residues" evidence="1">
    <location>
        <begin position="195"/>
        <end position="205"/>
    </location>
</feature>
<feature type="compositionally biased region" description="Gly residues" evidence="1">
    <location>
        <begin position="661"/>
        <end position="672"/>
    </location>
</feature>
<reference evidence="3" key="1">
    <citation type="submission" date="2022-01" db="EMBL/GenBank/DDBJ databases">
        <authorList>
            <person name="King R."/>
        </authorList>
    </citation>
    <scope>NUCLEOTIDE SEQUENCE</scope>
</reference>
<feature type="compositionally biased region" description="Polar residues" evidence="1">
    <location>
        <begin position="966"/>
        <end position="977"/>
    </location>
</feature>
<feature type="compositionally biased region" description="Low complexity" evidence="1">
    <location>
        <begin position="1158"/>
        <end position="1173"/>
    </location>
</feature>
<dbReference type="OrthoDB" id="7791530at2759"/>
<feature type="compositionally biased region" description="Low complexity" evidence="1">
    <location>
        <begin position="901"/>
        <end position="914"/>
    </location>
</feature>
<feature type="region of interest" description="Disordered" evidence="1">
    <location>
        <begin position="874"/>
        <end position="1064"/>
    </location>
</feature>
<feature type="compositionally biased region" description="Polar residues" evidence="1">
    <location>
        <begin position="939"/>
        <end position="958"/>
    </location>
</feature>
<dbReference type="EMBL" id="OU898279">
    <property type="protein sequence ID" value="CAH1277971.1"/>
    <property type="molecule type" value="Genomic_DNA"/>
</dbReference>
<feature type="compositionally biased region" description="Polar residues" evidence="1">
    <location>
        <begin position="647"/>
        <end position="657"/>
    </location>
</feature>
<sequence length="1613" mass="164386">MRSKFFCVIFVIFYNFPLYRQDSIENNTILKQNVSTTETPIKSRLLYDYQTHAVAFKDLIESKCILEILSGNDSVISKWNLNGRRGSISKDFLHNELLSKRQIWRLAGDRITEFCRGFPTYLIKNNADLTENQEIILNDLPNYIIKNRRKRSTSHYFQGRVRGQTQSQYLNFGKSDEPGKAEAESTYEGSKAVVSGSNGMGQAQSQSIPFGCDECYGRDQDQTIELQRIPGGRTPESIIKRPGGTDTIGKPGWTGGSGHGEPELTGRPGQITGPGQVTGPGQGERWTGQTGRPGQAPGSGPPGGGQYGVGPNQPNVPSRGTGQEGWPGQDGQPGGWPGQNGGWPGQTSEIRQPGGIRQPVGTGQPGVIDQPGGYGQPSGPRQPGGIGQPGGYGQPGGTRQPVEMGQPGVIGQPGEYEQPSGTRQPGGIGQPGVYGQPAGPGQQVGPGQPGAIGQPGGYGQPSDIRHPSGVLQPGGYREPGGPGQTEIGPPGKIGQPGGIQQPGGIGQSGGYPGRPGEIPQTNGGPGQSGGIPQTGRWPGQNGGQGPSQISGPGINAPSYPGEIGQTGTTGQRGPGQGVGVDQNGRPIGGWPANIGQTPGGVRDHAGQQWPNQVVGSTPGGSQPSTPVGTIGQDQGPRQTGGWPGSIDSRNPQLRPDQSGSSGYGTGVFGGKLSGDYEGQQGNYGRFSGQFSGQYETYGPQGPPRPGELGYGPVRHPEIPSQTGGPGQAGGWPGQIGTQVGGPGQINRPNQIGTGPGQASGPGQTGGWPGQTGGWPGQTGGWPGQIGSPGQTGGWPGQGLGPEVNGGINGPISGWPGQVGGPGQEGNWPSPGIPGRVDGRPNTGWPGNVLVPGQVPSTVQPGGWPGQIGGSLPGPGQIGTTGQTGGWSQPSSSGPGGGGIQTGIWPNQGGNISPNGGTGPTGGWPSPVGAPGQNIGWPGQTGTQVTGYPGQTGQTSTWPGQGGGTNQPGWPSQPSGTSQLGGWPGQVGGQVGGQGGGTGTPGLAPGGAGQVGGWPGQVGAPGQTGGWPGQVGAPSQVGAPGQPGGWPGQVGGPNQVGAPGQTGVWPGQVGVPGQTGNWPSQGGPGSFVTVPGQTGEGNGQIPGLIGGPGQVVGGQISAVELDDSDSQVQTSLQHTENGTTAEAQAQGVFGGGTAQSQVSGTYSGSGSFSASAGSDDGKRGAQTQVSGAKEGAQSSAQGRGGAGQSQSQVVFSHETGQTSSSAQSGGLTHGTQSQVQASEKGGLADAQSNGPGSTSSQAQIGFLPYDENDADNGTESFMGGGTAGAQSGTHSGMSQSQVQGRFKYGVKYTGAAQAASGGTGFGKNFTKTGPFNPTEINFNVAREKLSQKQAQHATKVSKTNSKDVPISAEVSPSTTIKAPINAKKLNSNQPNKKDYDDEYYDDYEDETEKPKTRSIITQSDHNQRQHIILDPLEDLDLTVHQSKGELLSEGTVIQPGETVPGIPGYKIPLGFRGTVKSIANGPNTYAIGKNSHAQSVTLSPGTGKIIYKKPFYAVTSNTHSTNGQYGYGSGYTYQPAYSPVKYQLKSGKILPNFISMSKSETGSRNLYTGKKTPSVYYTQSSTCGIFTNQCIFNAGRKLCFPKAKTNPDGTIMGC</sequence>
<dbReference type="Proteomes" id="UP001153709">
    <property type="component" value="Chromosome 4"/>
</dbReference>
<dbReference type="PANTHER" id="PTHR10068:SF14">
    <property type="entry name" value="CELL WALL ADHESIN EAP1"/>
    <property type="match status" value="1"/>
</dbReference>
<dbReference type="PANTHER" id="PTHR10068">
    <property type="entry name" value="BONE MARROW PROTEOGLYCAN"/>
    <property type="match status" value="1"/>
</dbReference>
<evidence type="ECO:0000256" key="1">
    <source>
        <dbReference type="SAM" id="MobiDB-lite"/>
    </source>
</evidence>
<gene>
    <name evidence="3" type="ORF">DIABBA_LOCUS6147</name>
</gene>
<feature type="compositionally biased region" description="Polar residues" evidence="1">
    <location>
        <begin position="1283"/>
        <end position="1293"/>
    </location>
</feature>
<feature type="compositionally biased region" description="Gly residues" evidence="1">
    <location>
        <begin position="331"/>
        <end position="344"/>
    </location>
</feature>
<feature type="compositionally biased region" description="Gly residues" evidence="1">
    <location>
        <begin position="723"/>
        <end position="743"/>
    </location>
</feature>
<accession>A0A9P0GZ45</accession>
<name>A0A9P0GZ45_DIABA</name>
<feature type="compositionally biased region" description="Gly residues" evidence="1">
    <location>
        <begin position="981"/>
        <end position="1015"/>
    </location>
</feature>
<feature type="compositionally biased region" description="Gly residues" evidence="1">
    <location>
        <begin position="494"/>
        <end position="513"/>
    </location>
</feature>
<keyword evidence="4" id="KW-1185">Reference proteome</keyword>
<feature type="region of interest" description="Disordered" evidence="1">
    <location>
        <begin position="1352"/>
        <end position="1371"/>
    </location>
</feature>
<feature type="compositionally biased region" description="Gly residues" evidence="1">
    <location>
        <begin position="442"/>
        <end position="459"/>
    </location>
</feature>
<feature type="compositionally biased region" description="Low complexity" evidence="1">
    <location>
        <begin position="1214"/>
        <end position="1225"/>
    </location>
</feature>
<organism evidence="3 4">
    <name type="scientific">Diabrotica balteata</name>
    <name type="common">Banded cucumber beetle</name>
    <dbReference type="NCBI Taxonomy" id="107213"/>
    <lineage>
        <taxon>Eukaryota</taxon>
        <taxon>Metazoa</taxon>
        <taxon>Ecdysozoa</taxon>
        <taxon>Arthropoda</taxon>
        <taxon>Hexapoda</taxon>
        <taxon>Insecta</taxon>
        <taxon>Pterygota</taxon>
        <taxon>Neoptera</taxon>
        <taxon>Endopterygota</taxon>
        <taxon>Coleoptera</taxon>
        <taxon>Polyphaga</taxon>
        <taxon>Cucujiformia</taxon>
        <taxon>Chrysomeloidea</taxon>
        <taxon>Chrysomelidae</taxon>
        <taxon>Galerucinae</taxon>
        <taxon>Diabroticina</taxon>
        <taxon>Diabroticites</taxon>
        <taxon>Diabrotica</taxon>
    </lineage>
</organism>